<sequence length="315" mass="33124">MMLIQRLFAAVLLTAAVGAAAPAAAADPVYPRGIRVGIVPLDGLTASPSFVGFESADHGVKVLLAELPPAAYGEVEAAFKATPEGVGGIKPENLQTTAGKGYYTIEKAKDGADSVRRYSLIVPGSGFSGYVAVQVAEASAKSLSDDDIRRMFTSVTVRPEVPVDEQLALMPFKLNDLSAFKMVRTLAPGAALLLADASDDAGIEAAPFMVIGLIGSAPEKPDDRGRFAQQAAGIIPGLRDGRITMSEPVRIDGAAGFETRIDAVSGKANTPVTVVQWLRFGSGNVAMRIIASAPRDQWPKAFPRFRAVRDGMQAR</sequence>
<dbReference type="RefSeq" id="WP_011470811.1">
    <property type="nucleotide sequence ID" value="NC_007925.1"/>
</dbReference>
<dbReference type="EMBL" id="CP000301">
    <property type="protein sequence ID" value="ABD85903.1"/>
    <property type="molecule type" value="Genomic_DNA"/>
</dbReference>
<dbReference type="HOGENOM" id="CLU_891238_0_0_5"/>
<feature type="chain" id="PRO_5004200286" evidence="1">
    <location>
        <begin position="26"/>
        <end position="315"/>
    </location>
</feature>
<dbReference type="KEGG" id="rpc:RPC_0328"/>
<organism evidence="2">
    <name type="scientific">Rhodopseudomonas palustris (strain BisB18)</name>
    <dbReference type="NCBI Taxonomy" id="316056"/>
    <lineage>
        <taxon>Bacteria</taxon>
        <taxon>Pseudomonadati</taxon>
        <taxon>Pseudomonadota</taxon>
        <taxon>Alphaproteobacteria</taxon>
        <taxon>Hyphomicrobiales</taxon>
        <taxon>Nitrobacteraceae</taxon>
        <taxon>Rhodopseudomonas</taxon>
    </lineage>
</organism>
<name>Q21CI3_RHOPB</name>
<dbReference type="eggNOG" id="ENOG502Z9NQ">
    <property type="taxonomic scope" value="Bacteria"/>
</dbReference>
<protein>
    <submittedName>
        <fullName evidence="2">Uncharacterized protein</fullName>
    </submittedName>
</protein>
<dbReference type="AlphaFoldDB" id="Q21CI3"/>
<dbReference type="OrthoDB" id="7926124at2"/>
<accession>Q21CI3</accession>
<evidence type="ECO:0000313" key="2">
    <source>
        <dbReference type="EMBL" id="ABD85903.1"/>
    </source>
</evidence>
<proteinExistence type="predicted"/>
<reference evidence="2" key="1">
    <citation type="submission" date="2006-03" db="EMBL/GenBank/DDBJ databases">
        <title>Complete sequence of Rhodopseudomonas palustris BisB18.</title>
        <authorList>
            <consortium name="US DOE Joint Genome Institute"/>
            <person name="Copeland A."/>
            <person name="Lucas S."/>
            <person name="Lapidus A."/>
            <person name="Barry K."/>
            <person name="Detter J.C."/>
            <person name="Glavina del Rio T."/>
            <person name="Hammon N."/>
            <person name="Israni S."/>
            <person name="Dalin E."/>
            <person name="Tice H."/>
            <person name="Pitluck S."/>
            <person name="Chain P."/>
            <person name="Malfatti S."/>
            <person name="Shin M."/>
            <person name="Vergez L."/>
            <person name="Schmutz J."/>
            <person name="Larimer F."/>
            <person name="Land M."/>
            <person name="Hauser L."/>
            <person name="Pelletier D.A."/>
            <person name="Kyrpides N."/>
            <person name="Anderson I."/>
            <person name="Oda Y."/>
            <person name="Harwood C.S."/>
            <person name="Richardson P."/>
        </authorList>
    </citation>
    <scope>NUCLEOTIDE SEQUENCE [LARGE SCALE GENOMIC DNA]</scope>
    <source>
        <strain evidence="2">BisB18</strain>
    </source>
</reference>
<keyword evidence="1" id="KW-0732">Signal</keyword>
<feature type="signal peptide" evidence="1">
    <location>
        <begin position="1"/>
        <end position="25"/>
    </location>
</feature>
<gene>
    <name evidence="2" type="ordered locus">RPC_0328</name>
</gene>
<evidence type="ECO:0000256" key="1">
    <source>
        <dbReference type="SAM" id="SignalP"/>
    </source>
</evidence>